<feature type="transmembrane region" description="Helical" evidence="1">
    <location>
        <begin position="105"/>
        <end position="126"/>
    </location>
</feature>
<evidence type="ECO:0000256" key="1">
    <source>
        <dbReference type="SAM" id="Phobius"/>
    </source>
</evidence>
<proteinExistence type="predicted"/>
<protein>
    <submittedName>
        <fullName evidence="2">Uncharacterized protein</fullName>
    </submittedName>
</protein>
<accession>A0ABM8KCM5</accession>
<feature type="transmembrane region" description="Helical" evidence="1">
    <location>
        <begin position="80"/>
        <end position="99"/>
    </location>
</feature>
<dbReference type="RefSeq" id="WP_173964061.1">
    <property type="nucleotide sequence ID" value="NZ_CADCST010000036.1"/>
</dbReference>
<gene>
    <name evidence="2" type="ORF">FLACOL7796_00035</name>
</gene>
<dbReference type="EMBL" id="CADCST010000036">
    <property type="protein sequence ID" value="CAA9194251.1"/>
    <property type="molecule type" value="Genomic_DNA"/>
</dbReference>
<sequence length="141" mass="16145">MKKTMLVLRYIFAVILILFGTIGTYAMFTEGYNPQSEGILLFGETFRNLHNAIMLSYLGVFVRLAQLVAGLLLVTKKYWWIGLLFYLPFAVNIFLIHIIHDNPPVHPGFFASGMVVSILNFILVFYETDRLKQLVVNPQSK</sequence>
<name>A0ABM8KCM5_9FLAO</name>
<comment type="caution">
    <text evidence="2">The sequence shown here is derived from an EMBL/GenBank/DDBJ whole genome shotgun (WGS) entry which is preliminary data.</text>
</comment>
<organism evidence="2 3">
    <name type="scientific">Flavobacterium collinsii</name>
    <dbReference type="NCBI Taxonomy" id="1114861"/>
    <lineage>
        <taxon>Bacteria</taxon>
        <taxon>Pseudomonadati</taxon>
        <taxon>Bacteroidota</taxon>
        <taxon>Flavobacteriia</taxon>
        <taxon>Flavobacteriales</taxon>
        <taxon>Flavobacteriaceae</taxon>
        <taxon>Flavobacterium</taxon>
    </lineage>
</organism>
<keyword evidence="1" id="KW-1133">Transmembrane helix</keyword>
<reference evidence="2 3" key="1">
    <citation type="submission" date="2020-02" db="EMBL/GenBank/DDBJ databases">
        <authorList>
            <person name="Criscuolo A."/>
        </authorList>
    </citation>
    <scope>NUCLEOTIDE SEQUENCE [LARGE SCALE GENOMIC DNA]</scope>
    <source>
        <strain evidence="2">CECT7796</strain>
    </source>
</reference>
<keyword evidence="1" id="KW-0812">Transmembrane</keyword>
<evidence type="ECO:0000313" key="3">
    <source>
        <dbReference type="Proteomes" id="UP000474567"/>
    </source>
</evidence>
<dbReference type="Proteomes" id="UP000474567">
    <property type="component" value="Unassembled WGS sequence"/>
</dbReference>
<evidence type="ECO:0000313" key="2">
    <source>
        <dbReference type="EMBL" id="CAA9194251.1"/>
    </source>
</evidence>
<keyword evidence="1" id="KW-0472">Membrane</keyword>
<keyword evidence="3" id="KW-1185">Reference proteome</keyword>
<feature type="transmembrane region" description="Helical" evidence="1">
    <location>
        <begin position="7"/>
        <end position="28"/>
    </location>
</feature>
<feature type="transmembrane region" description="Helical" evidence="1">
    <location>
        <begin position="48"/>
        <end position="73"/>
    </location>
</feature>